<sequence>MKKIAVHTCVTVGSLLLAFGSAGAGPLSTAIGLTAARPPLVTLVRQGADDRVNGKIKRHGQGLDDGPNDVRHSSSSSSSSSSRGRGSDDSASRGRNGGDDRGGDNRGGRGGGDDRGGDNRGGRGGGDDNGGRH</sequence>
<feature type="signal peptide" evidence="2">
    <location>
        <begin position="1"/>
        <end position="24"/>
    </location>
</feature>
<accession>A0A7W6CSC5</accession>
<protein>
    <submittedName>
        <fullName evidence="3">Uncharacterized protein</fullName>
    </submittedName>
</protein>
<feature type="region of interest" description="Disordered" evidence="1">
    <location>
        <begin position="46"/>
        <end position="133"/>
    </location>
</feature>
<dbReference type="Proteomes" id="UP000582090">
    <property type="component" value="Unassembled WGS sequence"/>
</dbReference>
<feature type="chain" id="PRO_5030770311" evidence="2">
    <location>
        <begin position="25"/>
        <end position="133"/>
    </location>
</feature>
<feature type="compositionally biased region" description="Low complexity" evidence="1">
    <location>
        <begin position="73"/>
        <end position="84"/>
    </location>
</feature>
<evidence type="ECO:0000313" key="4">
    <source>
        <dbReference type="Proteomes" id="UP000582090"/>
    </source>
</evidence>
<name>A0A7W6CSC5_9HYPH</name>
<dbReference type="AlphaFoldDB" id="A0A7W6CSC5"/>
<evidence type="ECO:0000256" key="2">
    <source>
        <dbReference type="SAM" id="SignalP"/>
    </source>
</evidence>
<feature type="compositionally biased region" description="Basic and acidic residues" evidence="1">
    <location>
        <begin position="85"/>
        <end position="133"/>
    </location>
</feature>
<dbReference type="RefSeq" id="WP_183900842.1">
    <property type="nucleotide sequence ID" value="NZ_JACIDW010000009.1"/>
</dbReference>
<comment type="caution">
    <text evidence="3">The sequence shown here is derived from an EMBL/GenBank/DDBJ whole genome shotgun (WGS) entry which is preliminary data.</text>
</comment>
<reference evidence="3 4" key="1">
    <citation type="submission" date="2020-08" db="EMBL/GenBank/DDBJ databases">
        <title>Genomic Encyclopedia of Type Strains, Phase IV (KMG-IV): sequencing the most valuable type-strain genomes for metagenomic binning, comparative biology and taxonomic classification.</title>
        <authorList>
            <person name="Goeker M."/>
        </authorList>
    </citation>
    <scope>NUCLEOTIDE SEQUENCE [LARGE SCALE GENOMIC DNA]</scope>
    <source>
        <strain evidence="3 4">DSM 26575</strain>
    </source>
</reference>
<keyword evidence="2" id="KW-0732">Signal</keyword>
<organism evidence="3 4">
    <name type="scientific">Rhizobium metallidurans</name>
    <dbReference type="NCBI Taxonomy" id="1265931"/>
    <lineage>
        <taxon>Bacteria</taxon>
        <taxon>Pseudomonadati</taxon>
        <taxon>Pseudomonadota</taxon>
        <taxon>Alphaproteobacteria</taxon>
        <taxon>Hyphomicrobiales</taxon>
        <taxon>Rhizobiaceae</taxon>
        <taxon>Rhizobium/Agrobacterium group</taxon>
        <taxon>Rhizobium</taxon>
    </lineage>
</organism>
<evidence type="ECO:0000313" key="3">
    <source>
        <dbReference type="EMBL" id="MBB3965264.1"/>
    </source>
</evidence>
<keyword evidence="4" id="KW-1185">Reference proteome</keyword>
<evidence type="ECO:0000256" key="1">
    <source>
        <dbReference type="SAM" id="MobiDB-lite"/>
    </source>
</evidence>
<gene>
    <name evidence="3" type="ORF">GGQ67_002937</name>
</gene>
<proteinExistence type="predicted"/>
<dbReference type="EMBL" id="JACIDW010000009">
    <property type="protein sequence ID" value="MBB3965264.1"/>
    <property type="molecule type" value="Genomic_DNA"/>
</dbReference>